<proteinExistence type="predicted"/>
<dbReference type="InterPro" id="IPR052561">
    <property type="entry name" value="ComplexI_Subunit1"/>
</dbReference>
<feature type="transmembrane region" description="Helical" evidence="5">
    <location>
        <begin position="264"/>
        <end position="286"/>
    </location>
</feature>
<reference evidence="6" key="2">
    <citation type="submission" date="2021-04" db="EMBL/GenBank/DDBJ databases">
        <authorList>
            <person name="Gilroy R."/>
        </authorList>
    </citation>
    <scope>NUCLEOTIDE SEQUENCE</scope>
    <source>
        <strain evidence="6">ChiBcec16-3735</strain>
    </source>
</reference>
<gene>
    <name evidence="6" type="ORF">H9725_10835</name>
</gene>
<dbReference type="InterPro" id="IPR001694">
    <property type="entry name" value="NADH_UbQ_OxRdtase_su1/FPO"/>
</dbReference>
<feature type="transmembrane region" description="Helical" evidence="5">
    <location>
        <begin position="204"/>
        <end position="227"/>
    </location>
</feature>
<comment type="subcellular location">
    <subcellularLocation>
        <location evidence="1">Membrane</location>
        <topology evidence="1">Multi-pass membrane protein</topology>
    </subcellularLocation>
</comment>
<evidence type="ECO:0000256" key="2">
    <source>
        <dbReference type="ARBA" id="ARBA00022692"/>
    </source>
</evidence>
<accession>A0A9D2FIB9</accession>
<name>A0A9D2FIB9_9FIRM</name>
<dbReference type="EMBL" id="DXBJ01000079">
    <property type="protein sequence ID" value="HIZ59043.1"/>
    <property type="molecule type" value="Genomic_DNA"/>
</dbReference>
<comment type="caution">
    <text evidence="6">The sequence shown here is derived from an EMBL/GenBank/DDBJ whole genome shotgun (WGS) entry which is preliminary data.</text>
</comment>
<dbReference type="Pfam" id="PF00146">
    <property type="entry name" value="NADHdh"/>
    <property type="match status" value="1"/>
</dbReference>
<dbReference type="AlphaFoldDB" id="A0A9D2FIB9"/>
<evidence type="ECO:0000256" key="5">
    <source>
        <dbReference type="SAM" id="Phobius"/>
    </source>
</evidence>
<keyword evidence="3 5" id="KW-1133">Transmembrane helix</keyword>
<keyword evidence="4 5" id="KW-0472">Membrane</keyword>
<sequence length="287" mass="31302">MMQAVSVILYLLLAPLAGALLDGVDRKISARMQGRQGPPLLQPFYDLAKLFSKQMLAVNSVQIFLLLSYLIFLAVSGSLLFAGADILMCLFILSTADMFLVMAASSDSSPFSTLGAGREMIQIMAYEPMTLLLAVGFYLATGSFQVADIIRQPVSAVVTMPGFLVGLMFTMAIKLRKSPFDLSTSHHAHQEIVKGLTTEMAGPALAVMNIAEYYEVTLMLGLVALFFLNSDPLSWPVAVAACLLVYFLEILWDNVSARVKWKVLLDGCWVFTLLTGGLNGLILMLVR</sequence>
<dbReference type="PANTHER" id="PTHR43359:SF1">
    <property type="entry name" value="FORMATE HYDROGENLYASE SUBUNIT 4-RELATED"/>
    <property type="match status" value="1"/>
</dbReference>
<dbReference type="GO" id="GO:0005886">
    <property type="term" value="C:plasma membrane"/>
    <property type="evidence" value="ECO:0007669"/>
    <property type="project" value="TreeGrafter"/>
</dbReference>
<feature type="transmembrane region" description="Helical" evidence="5">
    <location>
        <begin position="153"/>
        <end position="173"/>
    </location>
</feature>
<evidence type="ECO:0000313" key="7">
    <source>
        <dbReference type="Proteomes" id="UP000824065"/>
    </source>
</evidence>
<feature type="transmembrane region" description="Helical" evidence="5">
    <location>
        <begin position="233"/>
        <end position="252"/>
    </location>
</feature>
<feature type="transmembrane region" description="Helical" evidence="5">
    <location>
        <begin position="128"/>
        <end position="147"/>
    </location>
</feature>
<evidence type="ECO:0000256" key="1">
    <source>
        <dbReference type="ARBA" id="ARBA00004141"/>
    </source>
</evidence>
<organism evidence="6 7">
    <name type="scientific">Candidatus Faecalibacterium gallistercoris</name>
    <dbReference type="NCBI Taxonomy" id="2838579"/>
    <lineage>
        <taxon>Bacteria</taxon>
        <taxon>Bacillati</taxon>
        <taxon>Bacillota</taxon>
        <taxon>Clostridia</taxon>
        <taxon>Eubacteriales</taxon>
        <taxon>Oscillospiraceae</taxon>
        <taxon>Faecalibacterium</taxon>
    </lineage>
</organism>
<dbReference type="Proteomes" id="UP000824065">
    <property type="component" value="Unassembled WGS sequence"/>
</dbReference>
<keyword evidence="2 5" id="KW-0812">Transmembrane</keyword>
<feature type="transmembrane region" description="Helical" evidence="5">
    <location>
        <begin position="63"/>
        <end position="93"/>
    </location>
</feature>
<protein>
    <submittedName>
        <fullName evidence="6">NADH-quinone oxidoreductase subunit H</fullName>
    </submittedName>
</protein>
<reference evidence="6" key="1">
    <citation type="journal article" date="2021" name="PeerJ">
        <title>Extensive microbial diversity within the chicken gut microbiome revealed by metagenomics and culture.</title>
        <authorList>
            <person name="Gilroy R."/>
            <person name="Ravi A."/>
            <person name="Getino M."/>
            <person name="Pursley I."/>
            <person name="Horton D.L."/>
            <person name="Alikhan N.F."/>
            <person name="Baker D."/>
            <person name="Gharbi K."/>
            <person name="Hall N."/>
            <person name="Watson M."/>
            <person name="Adriaenssens E.M."/>
            <person name="Foster-Nyarko E."/>
            <person name="Jarju S."/>
            <person name="Secka A."/>
            <person name="Antonio M."/>
            <person name="Oren A."/>
            <person name="Chaudhuri R.R."/>
            <person name="La Ragione R."/>
            <person name="Hildebrand F."/>
            <person name="Pallen M.J."/>
        </authorList>
    </citation>
    <scope>NUCLEOTIDE SEQUENCE</scope>
    <source>
        <strain evidence="6">ChiBcec16-3735</strain>
    </source>
</reference>
<dbReference type="PANTHER" id="PTHR43359">
    <property type="entry name" value="FORMATE HYDROGENLYASE SUBUNIT 4"/>
    <property type="match status" value="1"/>
</dbReference>
<evidence type="ECO:0000313" key="6">
    <source>
        <dbReference type="EMBL" id="HIZ59043.1"/>
    </source>
</evidence>
<evidence type="ECO:0000256" key="4">
    <source>
        <dbReference type="ARBA" id="ARBA00023136"/>
    </source>
</evidence>
<evidence type="ECO:0000256" key="3">
    <source>
        <dbReference type="ARBA" id="ARBA00022989"/>
    </source>
</evidence>